<sequence>MPVSKAADRCCGEERRTGRHKEARNVADCALSIINGSYWVLQVDSANPDGHCRLHPLLVMSPGNLLGGAYNPHGKSVRQPLGNRCKP</sequence>
<accession>A0A084Y6D3</accession>
<dbReference type="Proteomes" id="UP000020077">
    <property type="component" value="Unassembled WGS sequence"/>
</dbReference>
<gene>
    <name evidence="2" type="ORF">AW09_004632</name>
</gene>
<evidence type="ECO:0000313" key="3">
    <source>
        <dbReference type="Proteomes" id="UP000020077"/>
    </source>
</evidence>
<name>A0A084Y6D3_9PROT</name>
<comment type="caution">
    <text evidence="2">The sequence shown here is derived from an EMBL/GenBank/DDBJ whole genome shotgun (WGS) entry which is preliminary data.</text>
</comment>
<evidence type="ECO:0000313" key="2">
    <source>
        <dbReference type="EMBL" id="KFB70277.1"/>
    </source>
</evidence>
<organism evidence="2 3">
    <name type="scientific">Candidatus Accumulibacter phosphatis</name>
    <dbReference type="NCBI Taxonomy" id="327160"/>
    <lineage>
        <taxon>Bacteria</taxon>
        <taxon>Pseudomonadati</taxon>
        <taxon>Pseudomonadota</taxon>
        <taxon>Betaproteobacteria</taxon>
        <taxon>Candidatus Accumulibacter</taxon>
    </lineage>
</organism>
<feature type="compositionally biased region" description="Basic and acidic residues" evidence="1">
    <location>
        <begin position="1"/>
        <end position="16"/>
    </location>
</feature>
<feature type="region of interest" description="Disordered" evidence="1">
    <location>
        <begin position="1"/>
        <end position="20"/>
    </location>
</feature>
<reference evidence="2 3" key="1">
    <citation type="submission" date="2014-02" db="EMBL/GenBank/DDBJ databases">
        <title>Expanding our view of genomic diversity in Candidatus Accumulibacter clades.</title>
        <authorList>
            <person name="Skennerton C.T."/>
            <person name="Barr J.J."/>
            <person name="Slater F.R."/>
            <person name="Bond P.L."/>
            <person name="Tyson G.W."/>
        </authorList>
    </citation>
    <scope>NUCLEOTIDE SEQUENCE [LARGE SCALE GENOMIC DNA]</scope>
    <source>
        <strain evidence="3">BA-91</strain>
    </source>
</reference>
<dbReference type="EMBL" id="JDVG02000729">
    <property type="protein sequence ID" value="KFB70277.1"/>
    <property type="molecule type" value="Genomic_DNA"/>
</dbReference>
<evidence type="ECO:0000256" key="1">
    <source>
        <dbReference type="SAM" id="MobiDB-lite"/>
    </source>
</evidence>
<protein>
    <submittedName>
        <fullName evidence="2">Uncharacterized protein</fullName>
    </submittedName>
</protein>
<proteinExistence type="predicted"/>
<dbReference type="AlphaFoldDB" id="A0A084Y6D3"/>